<keyword evidence="2" id="KW-0560">Oxidoreductase</keyword>
<comment type="similarity">
    <text evidence="1 11">Belongs to the short-chain dehydrogenases/reductases (SDR) family.</text>
</comment>
<reference evidence="12 13" key="2">
    <citation type="submission" date="2020-03" db="EMBL/GenBank/DDBJ databases">
        <authorList>
            <person name="Ichikawa N."/>
            <person name="Kimura A."/>
            <person name="Kitahashi Y."/>
            <person name="Uohara A."/>
        </authorList>
    </citation>
    <scope>NUCLEOTIDE SEQUENCE [LARGE SCALE GENOMIC DNA]</scope>
    <source>
        <strain evidence="12 13">NBRC 105367</strain>
    </source>
</reference>
<evidence type="ECO:0000256" key="2">
    <source>
        <dbReference type="ARBA" id="ARBA00023002"/>
    </source>
</evidence>
<evidence type="ECO:0000256" key="11">
    <source>
        <dbReference type="RuleBase" id="RU000363"/>
    </source>
</evidence>
<comment type="catalytic activity">
    <reaction evidence="3">
        <text>L-allo-threonine + NADP(+) = aminoacetone + CO2 + NADPH</text>
        <dbReference type="Rhea" id="RHEA:43524"/>
        <dbReference type="ChEBI" id="CHEBI:16526"/>
        <dbReference type="ChEBI" id="CHEBI:57783"/>
        <dbReference type="ChEBI" id="CHEBI:58320"/>
        <dbReference type="ChEBI" id="CHEBI:58349"/>
        <dbReference type="ChEBI" id="CHEBI:58585"/>
        <dbReference type="EC" id="1.1.1.381"/>
    </reaction>
</comment>
<comment type="catalytic activity">
    <reaction evidence="10">
        <text>3-hydroxypropanoate + NADP(+) = 3-oxopropanoate + NADPH + H(+)</text>
        <dbReference type="Rhea" id="RHEA:26438"/>
        <dbReference type="ChEBI" id="CHEBI:15378"/>
        <dbReference type="ChEBI" id="CHEBI:16510"/>
        <dbReference type="ChEBI" id="CHEBI:33190"/>
        <dbReference type="ChEBI" id="CHEBI:57783"/>
        <dbReference type="ChEBI" id="CHEBI:58349"/>
        <dbReference type="EC" id="1.1.1.298"/>
    </reaction>
</comment>
<dbReference type="EMBL" id="AP022871">
    <property type="protein sequence ID" value="BCB90566.1"/>
    <property type="molecule type" value="Genomic_DNA"/>
</dbReference>
<dbReference type="PIRSF" id="PIRSF000126">
    <property type="entry name" value="11-beta-HSD1"/>
    <property type="match status" value="1"/>
</dbReference>
<dbReference type="SUPFAM" id="SSF51735">
    <property type="entry name" value="NAD(P)-binding Rossmann-fold domains"/>
    <property type="match status" value="1"/>
</dbReference>
<dbReference type="RefSeq" id="WP_197946180.1">
    <property type="nucleotide sequence ID" value="NZ_AP022871.1"/>
</dbReference>
<gene>
    <name evidence="12" type="ORF">Psuf_078790</name>
</gene>
<evidence type="ECO:0000256" key="6">
    <source>
        <dbReference type="ARBA" id="ARBA00044065"/>
    </source>
</evidence>
<proteinExistence type="inferred from homology"/>
<evidence type="ECO:0000313" key="13">
    <source>
        <dbReference type="Proteomes" id="UP000503011"/>
    </source>
</evidence>
<dbReference type="PANTHER" id="PTHR43086">
    <property type="entry name" value="VERY-LONG-CHAIN 3-OXOOACYL-COA REDUCTASE"/>
    <property type="match status" value="1"/>
</dbReference>
<dbReference type="Pfam" id="PF00106">
    <property type="entry name" value="adh_short"/>
    <property type="match status" value="1"/>
</dbReference>
<evidence type="ECO:0000256" key="9">
    <source>
        <dbReference type="ARBA" id="ARBA00045650"/>
    </source>
</evidence>
<evidence type="ECO:0000313" key="12">
    <source>
        <dbReference type="EMBL" id="BCB90566.1"/>
    </source>
</evidence>
<organism evidence="12 13">
    <name type="scientific">Phytohabitans suffuscus</name>
    <dbReference type="NCBI Taxonomy" id="624315"/>
    <lineage>
        <taxon>Bacteria</taxon>
        <taxon>Bacillati</taxon>
        <taxon>Actinomycetota</taxon>
        <taxon>Actinomycetes</taxon>
        <taxon>Micromonosporales</taxon>
        <taxon>Micromonosporaceae</taxon>
    </lineage>
</organism>
<keyword evidence="13" id="KW-1185">Reference proteome</keyword>
<evidence type="ECO:0000256" key="7">
    <source>
        <dbReference type="ARBA" id="ARBA00044271"/>
    </source>
</evidence>
<dbReference type="AlphaFoldDB" id="A0A6F8YWY0"/>
<evidence type="ECO:0000256" key="1">
    <source>
        <dbReference type="ARBA" id="ARBA00006484"/>
    </source>
</evidence>
<comment type="function">
    <text evidence="9">NADP-dependent dehydrogenase with broad substrate specificity acting on 3-hydroxy acids. Catalyzes the NADP-dependent oxidation of L-allo-threonine to L-2-amino-3-keto-butyrate, which is spontaneously decarboxylated into aminoacetone. Also acts on D-threonine, L-serine, D-serine, D-3-hydroxyisobutyrate, L-3-hydroxyisobutyrate, D-glycerate and L-glycerate. Able to catalyze the reduction of the malonic semialdehyde to 3-hydroxypropionic acid. YdfG is apparently supplementing RutE, the presumed malonic semialdehyde reductase involved in pyrimidine degradation since both are able to detoxify malonic semialdehyde.</text>
</comment>
<dbReference type="EC" id="1.1.1.298" evidence="4"/>
<dbReference type="PRINTS" id="PR00081">
    <property type="entry name" value="GDHRDH"/>
</dbReference>
<reference evidence="12 13" key="1">
    <citation type="submission" date="2020-03" db="EMBL/GenBank/DDBJ databases">
        <title>Whole genome shotgun sequence of Phytohabitans suffuscus NBRC 105367.</title>
        <authorList>
            <person name="Komaki H."/>
            <person name="Tamura T."/>
        </authorList>
    </citation>
    <scope>NUCLEOTIDE SEQUENCE [LARGE SCALE GENOMIC DNA]</scope>
    <source>
        <strain evidence="12 13">NBRC 105367</strain>
    </source>
</reference>
<dbReference type="InterPro" id="IPR002347">
    <property type="entry name" value="SDR_fam"/>
</dbReference>
<dbReference type="PRINTS" id="PR00080">
    <property type="entry name" value="SDRFAMILY"/>
</dbReference>
<name>A0A6F8YWY0_9ACTN</name>
<accession>A0A6F8YWY0</accession>
<dbReference type="InterPro" id="IPR036291">
    <property type="entry name" value="NAD(P)-bd_dom_sf"/>
</dbReference>
<evidence type="ECO:0000256" key="10">
    <source>
        <dbReference type="ARBA" id="ARBA00047274"/>
    </source>
</evidence>
<dbReference type="PANTHER" id="PTHR43086:SF3">
    <property type="entry name" value="NADP-DEPENDENT 3-HYDROXY ACID DEHYDROGENASE YDFG"/>
    <property type="match status" value="1"/>
</dbReference>
<evidence type="ECO:0000256" key="3">
    <source>
        <dbReference type="ARBA" id="ARBA00043812"/>
    </source>
</evidence>
<sequence length="201" mass="20883">MTALVTGASSGLGAEFARQLAARGHDLVLVARSRDRLDALAAGLRERHGVRVDVFAHDLAERGAPERVVADLATIGIAVDLLVNNAGFGTAGRFEQIPAGRDTDQVMVNVVSVVGLTRLLVPAMLARGGGGGVINVGSTAGFQPSPYFAAYAAAKAFVLNFSLALREEYRGRDLRVLALCPGPTRTAFFDVVGSGPRSAPG</sequence>
<dbReference type="EC" id="1.1.1.381" evidence="5"/>
<evidence type="ECO:0000256" key="4">
    <source>
        <dbReference type="ARBA" id="ARBA00044050"/>
    </source>
</evidence>
<dbReference type="KEGG" id="psuu:Psuf_078790"/>
<protein>
    <recommendedName>
        <fullName evidence="6">NADP-dependent 3-hydroxy acid dehydrogenase YdfG</fullName>
        <ecNumber evidence="4">1.1.1.298</ecNumber>
        <ecNumber evidence="5">1.1.1.381</ecNumber>
    </recommendedName>
    <alternativeName>
        <fullName evidence="8">L-allo-threonine dehydrogenase</fullName>
    </alternativeName>
    <alternativeName>
        <fullName evidence="7">Malonic semialdehyde reductase</fullName>
    </alternativeName>
</protein>
<dbReference type="PROSITE" id="PS00061">
    <property type="entry name" value="ADH_SHORT"/>
    <property type="match status" value="1"/>
</dbReference>
<evidence type="ECO:0000256" key="5">
    <source>
        <dbReference type="ARBA" id="ARBA00044059"/>
    </source>
</evidence>
<dbReference type="Gene3D" id="3.40.50.720">
    <property type="entry name" value="NAD(P)-binding Rossmann-like Domain"/>
    <property type="match status" value="1"/>
</dbReference>
<evidence type="ECO:0000256" key="8">
    <source>
        <dbReference type="ARBA" id="ARBA00044349"/>
    </source>
</evidence>
<dbReference type="GO" id="GO:0035527">
    <property type="term" value="F:3-hydroxypropionate dehydrogenase (NADP+) activity"/>
    <property type="evidence" value="ECO:0007669"/>
    <property type="project" value="UniProtKB-EC"/>
</dbReference>
<dbReference type="InterPro" id="IPR020904">
    <property type="entry name" value="Sc_DH/Rdtase_CS"/>
</dbReference>
<dbReference type="Proteomes" id="UP000503011">
    <property type="component" value="Chromosome"/>
</dbReference>